<sequence>MKYKNKKIGKHGQISIELLLLIGVFIIISISIGIITNNENELNIAIISAFKGADEGANIDGTGIYTKTAFDNYNQNNKILTYPQTIKIIKIDKKDNGYDSNYQKRKIQLKVYAHSSNLKNNNDKDSAGDRINHYLRKSISTSFNTTHLSNSLYNPSFSNKYIFTTANVVWI</sequence>
<proteinExistence type="predicted"/>
<keyword evidence="1" id="KW-0472">Membrane</keyword>
<dbReference type="OrthoDB" id="82453at2157"/>
<comment type="caution">
    <text evidence="2">The sequence shown here is derived from an EMBL/GenBank/DDBJ whole genome shotgun (WGS) entry which is preliminary data.</text>
</comment>
<evidence type="ECO:0000313" key="2">
    <source>
        <dbReference type="EMBL" id="KZX11720.1"/>
    </source>
</evidence>
<gene>
    <name evidence="2" type="ORF">MBCUR_13070</name>
</gene>
<evidence type="ECO:0000256" key="1">
    <source>
        <dbReference type="SAM" id="Phobius"/>
    </source>
</evidence>
<organism evidence="2 3">
    <name type="scientific">Methanobrevibacter curvatus</name>
    <dbReference type="NCBI Taxonomy" id="49547"/>
    <lineage>
        <taxon>Archaea</taxon>
        <taxon>Methanobacteriati</taxon>
        <taxon>Methanobacteriota</taxon>
        <taxon>Methanomada group</taxon>
        <taxon>Methanobacteria</taxon>
        <taxon>Methanobacteriales</taxon>
        <taxon>Methanobacteriaceae</taxon>
        <taxon>Methanobrevibacter</taxon>
    </lineage>
</organism>
<accession>A0A162FLA3</accession>
<keyword evidence="3" id="KW-1185">Reference proteome</keyword>
<keyword evidence="1" id="KW-0812">Transmembrane</keyword>
<evidence type="ECO:0000313" key="3">
    <source>
        <dbReference type="Proteomes" id="UP000077245"/>
    </source>
</evidence>
<reference evidence="2 3" key="1">
    <citation type="submission" date="2016-04" db="EMBL/GenBank/DDBJ databases">
        <title>Genome sequence of Methanobrevibacter curvatus DSM 11111.</title>
        <authorList>
            <person name="Poehlein A."/>
            <person name="Seedorf H."/>
            <person name="Daniel R."/>
        </authorList>
    </citation>
    <scope>NUCLEOTIDE SEQUENCE [LARGE SCALE GENOMIC DNA]</scope>
    <source>
        <strain evidence="2 3">DSM 11111</strain>
    </source>
</reference>
<name>A0A162FLA3_9EURY</name>
<dbReference type="PATRIC" id="fig|49547.3.peg.1399"/>
<dbReference type="RefSeq" id="WP_067091777.1">
    <property type="nucleotide sequence ID" value="NZ_LWMV01000181.1"/>
</dbReference>
<dbReference type="Proteomes" id="UP000077245">
    <property type="component" value="Unassembled WGS sequence"/>
</dbReference>
<evidence type="ECO:0008006" key="4">
    <source>
        <dbReference type="Google" id="ProtNLM"/>
    </source>
</evidence>
<keyword evidence="1" id="KW-1133">Transmembrane helix</keyword>
<protein>
    <recommendedName>
        <fullName evidence="4">Class III signal peptide</fullName>
    </recommendedName>
</protein>
<dbReference type="AlphaFoldDB" id="A0A162FLA3"/>
<dbReference type="EMBL" id="LWMV01000181">
    <property type="protein sequence ID" value="KZX11720.1"/>
    <property type="molecule type" value="Genomic_DNA"/>
</dbReference>
<feature type="transmembrane region" description="Helical" evidence="1">
    <location>
        <begin position="12"/>
        <end position="35"/>
    </location>
</feature>